<evidence type="ECO:0000259" key="2">
    <source>
        <dbReference type="PROSITE" id="PS50042"/>
    </source>
</evidence>
<dbReference type="PANTHER" id="PTHR33121:SF70">
    <property type="entry name" value="SIGNALING PROTEIN YKOW"/>
    <property type="match status" value="1"/>
</dbReference>
<dbReference type="Gene3D" id="2.60.120.10">
    <property type="entry name" value="Jelly Rolls"/>
    <property type="match status" value="1"/>
</dbReference>
<evidence type="ECO:0000313" key="4">
    <source>
        <dbReference type="EMBL" id="UXI67868.1"/>
    </source>
</evidence>
<evidence type="ECO:0000259" key="3">
    <source>
        <dbReference type="PROSITE" id="PS50883"/>
    </source>
</evidence>
<dbReference type="InterPro" id="IPR001633">
    <property type="entry name" value="EAL_dom"/>
</dbReference>
<proteinExistence type="predicted"/>
<dbReference type="Proteomes" id="UP001064632">
    <property type="component" value="Chromosome"/>
</dbReference>
<dbReference type="CDD" id="cd01948">
    <property type="entry name" value="EAL"/>
    <property type="match status" value="1"/>
</dbReference>
<dbReference type="CDD" id="cd00038">
    <property type="entry name" value="CAP_ED"/>
    <property type="match status" value="1"/>
</dbReference>
<evidence type="ECO:0000256" key="1">
    <source>
        <dbReference type="ARBA" id="ARBA00004496"/>
    </source>
</evidence>
<dbReference type="Pfam" id="PF00563">
    <property type="entry name" value="EAL"/>
    <property type="match status" value="1"/>
</dbReference>
<dbReference type="InterPro" id="IPR035919">
    <property type="entry name" value="EAL_sf"/>
</dbReference>
<sequence length="358" mass="38945">MKLRRATGEVRRLGLLADGDLLGEMAVLDDSPRTATARALTDCTLMPIDRKQFAERLDSADPVVRALLLSQISRYRSALAQLSGQGEHHASPQAAAQQSPDALLALDKIRLESHLREALESKLLEVRLQPILDIHAKRVAGFEALTRWTHPERGPVSPADFIALAEETSLIVPVGDYVLHEVCGALRGIATPPGSPQPFIALNVSGRQLDDPGLLDRFLTVLRAHEVSPAQLKVEITESLVLDYAQVSRIIERCHGAGMKVALDDFGTGYSNLGHLHKLQFDTLKMDQGFIRQMHDPRCLAIVRAVVGMADSLGCDIVAEGVETDEQLATLDSLGCKYAQGYLIGKPLPIAEAVALLR</sequence>
<dbReference type="PROSITE" id="PS50883">
    <property type="entry name" value="EAL"/>
    <property type="match status" value="1"/>
</dbReference>
<feature type="domain" description="Cyclic nucleotide-binding" evidence="2">
    <location>
        <begin position="1"/>
        <end position="74"/>
    </location>
</feature>
<dbReference type="SMART" id="SM00052">
    <property type="entry name" value="EAL"/>
    <property type="match status" value="1"/>
</dbReference>
<feature type="domain" description="EAL" evidence="3">
    <location>
        <begin position="108"/>
        <end position="358"/>
    </location>
</feature>
<dbReference type="PROSITE" id="PS50042">
    <property type="entry name" value="CNMP_BINDING_3"/>
    <property type="match status" value="1"/>
</dbReference>
<dbReference type="RefSeq" id="WP_261694837.1">
    <property type="nucleotide sequence ID" value="NZ_CP104694.1"/>
</dbReference>
<name>A0ABY6BCV0_9GAMM</name>
<dbReference type="InterPro" id="IPR000595">
    <property type="entry name" value="cNMP-bd_dom"/>
</dbReference>
<dbReference type="InterPro" id="IPR018488">
    <property type="entry name" value="cNMP-bd_CS"/>
</dbReference>
<dbReference type="PANTHER" id="PTHR33121">
    <property type="entry name" value="CYCLIC DI-GMP PHOSPHODIESTERASE PDEF"/>
    <property type="match status" value="1"/>
</dbReference>
<gene>
    <name evidence="4" type="ORF">N4264_24575</name>
</gene>
<dbReference type="SUPFAM" id="SSF141868">
    <property type="entry name" value="EAL domain-like"/>
    <property type="match status" value="1"/>
</dbReference>
<evidence type="ECO:0000313" key="5">
    <source>
        <dbReference type="Proteomes" id="UP001064632"/>
    </source>
</evidence>
<dbReference type="InterPro" id="IPR018490">
    <property type="entry name" value="cNMP-bd_dom_sf"/>
</dbReference>
<organism evidence="4 5">
    <name type="scientific">Tahibacter amnicola</name>
    <dbReference type="NCBI Taxonomy" id="2976241"/>
    <lineage>
        <taxon>Bacteria</taxon>
        <taxon>Pseudomonadati</taxon>
        <taxon>Pseudomonadota</taxon>
        <taxon>Gammaproteobacteria</taxon>
        <taxon>Lysobacterales</taxon>
        <taxon>Rhodanobacteraceae</taxon>
        <taxon>Tahibacter</taxon>
    </lineage>
</organism>
<reference evidence="4" key="1">
    <citation type="submission" date="2022-09" db="EMBL/GenBank/DDBJ databases">
        <title>Tahibacter sp. nov., isolated from a fresh water.</title>
        <authorList>
            <person name="Baek J.H."/>
            <person name="Lee J.K."/>
            <person name="Kim J.M."/>
            <person name="Jeon C.O."/>
        </authorList>
    </citation>
    <scope>NUCLEOTIDE SEQUENCE</scope>
    <source>
        <strain evidence="4">W38</strain>
    </source>
</reference>
<dbReference type="InterPro" id="IPR014710">
    <property type="entry name" value="RmlC-like_jellyroll"/>
</dbReference>
<protein>
    <submittedName>
        <fullName evidence="4">EAL domain-containing protein</fullName>
    </submittedName>
</protein>
<keyword evidence="5" id="KW-1185">Reference proteome</keyword>
<dbReference type="SUPFAM" id="SSF51206">
    <property type="entry name" value="cAMP-binding domain-like"/>
    <property type="match status" value="1"/>
</dbReference>
<accession>A0ABY6BCV0</accession>
<comment type="subcellular location">
    <subcellularLocation>
        <location evidence="1">Cytoplasm</location>
    </subcellularLocation>
</comment>
<dbReference type="Gene3D" id="3.20.20.450">
    <property type="entry name" value="EAL domain"/>
    <property type="match status" value="1"/>
</dbReference>
<dbReference type="PROSITE" id="PS00889">
    <property type="entry name" value="CNMP_BINDING_2"/>
    <property type="match status" value="1"/>
</dbReference>
<dbReference type="InterPro" id="IPR050706">
    <property type="entry name" value="Cyclic-di-GMP_PDE-like"/>
</dbReference>
<dbReference type="EMBL" id="CP104694">
    <property type="protein sequence ID" value="UXI67868.1"/>
    <property type="molecule type" value="Genomic_DNA"/>
</dbReference>
<dbReference type="Pfam" id="PF00027">
    <property type="entry name" value="cNMP_binding"/>
    <property type="match status" value="1"/>
</dbReference>